<evidence type="ECO:0000256" key="6">
    <source>
        <dbReference type="SAM" id="MobiDB-lite"/>
    </source>
</evidence>
<feature type="compositionally biased region" description="Acidic residues" evidence="6">
    <location>
        <begin position="193"/>
        <end position="208"/>
    </location>
</feature>
<dbReference type="Pfam" id="PF14693">
    <property type="entry name" value="Ribosomal_TL5_C"/>
    <property type="match status" value="1"/>
</dbReference>
<evidence type="ECO:0000313" key="10">
    <source>
        <dbReference type="Proteomes" id="UP001240171"/>
    </source>
</evidence>
<feature type="domain" description="Large ribosomal subunit protein bL25 L25" evidence="7">
    <location>
        <begin position="9"/>
        <end position="90"/>
    </location>
</feature>
<dbReference type="NCBIfam" id="TIGR00731">
    <property type="entry name" value="bL25_bact_ctc"/>
    <property type="match status" value="1"/>
</dbReference>
<dbReference type="InterPro" id="IPR037121">
    <property type="entry name" value="Ribosomal_bL25_C"/>
</dbReference>
<evidence type="ECO:0000259" key="8">
    <source>
        <dbReference type="Pfam" id="PF14693"/>
    </source>
</evidence>
<dbReference type="Proteomes" id="UP001240171">
    <property type="component" value="Unassembled WGS sequence"/>
</dbReference>
<dbReference type="Pfam" id="PF01386">
    <property type="entry name" value="Ribosomal_L25p"/>
    <property type="match status" value="1"/>
</dbReference>
<keyword evidence="2 5" id="KW-0694">RNA-binding</keyword>
<dbReference type="InterPro" id="IPR020057">
    <property type="entry name" value="Ribosomal_bL25_b-dom"/>
</dbReference>
<dbReference type="PANTHER" id="PTHR33284">
    <property type="entry name" value="RIBOSOMAL PROTEIN L25/GLN-TRNA SYNTHETASE, ANTI-CODON-BINDING DOMAIN-CONTAINING PROTEIN"/>
    <property type="match status" value="1"/>
</dbReference>
<feature type="domain" description="Large ribosomal subunit protein bL25 beta" evidence="8">
    <location>
        <begin position="99"/>
        <end position="181"/>
    </location>
</feature>
<keyword evidence="1 5" id="KW-0699">rRNA-binding</keyword>
<evidence type="ECO:0000256" key="3">
    <source>
        <dbReference type="ARBA" id="ARBA00022980"/>
    </source>
</evidence>
<evidence type="ECO:0000256" key="2">
    <source>
        <dbReference type="ARBA" id="ARBA00022884"/>
    </source>
</evidence>
<sequence length="208" mass="21955">MSNGQSIQLAAKPRTERKGTALRELRSSGRIPAVVYGAGQEGIPVHVDAKEISRLGASDMIDLKIEGGETATVMVKDHQQRNGRLIHADFMRISQNKPIRLQVPLDFQGTAAGTKTGGVLQTQETTIEVEALPADLPNTIEVDISGLEVGDKLVAGDVKLPNGVQLIAAEDELLASIILPRAAELATDTDSGSAEEEAAPAAEEADSE</sequence>
<dbReference type="InterPro" id="IPR011035">
    <property type="entry name" value="Ribosomal_bL25/Gln-tRNA_synth"/>
</dbReference>
<reference evidence="9 10" key="1">
    <citation type="submission" date="2023-07" db="EMBL/GenBank/DDBJ databases">
        <title>Paenibacillus sp. JX-17 nov. isolated from soil.</title>
        <authorList>
            <person name="Wan Y."/>
            <person name="Liu B."/>
        </authorList>
    </citation>
    <scope>NUCLEOTIDE SEQUENCE [LARGE SCALE GENOMIC DNA]</scope>
    <source>
        <strain evidence="9 10">JX-17</strain>
    </source>
</reference>
<feature type="region of interest" description="Disordered" evidence="6">
    <location>
        <begin position="185"/>
        <end position="208"/>
    </location>
</feature>
<dbReference type="InterPro" id="IPR020056">
    <property type="entry name" value="Rbsml_bL25/Gln-tRNA_synth_N"/>
</dbReference>
<protein>
    <recommendedName>
        <fullName evidence="5">Large ribosomal subunit protein bL25</fullName>
    </recommendedName>
    <alternativeName>
        <fullName evidence="5">General stress protein CTC</fullName>
    </alternativeName>
</protein>
<gene>
    <name evidence="5" type="primary">rplY</name>
    <name evidence="5" type="synonym">ctc</name>
    <name evidence="9" type="ORF">Q5741_17255</name>
</gene>
<dbReference type="InterPro" id="IPR029751">
    <property type="entry name" value="Ribosomal_L25_dom"/>
</dbReference>
<evidence type="ECO:0000313" key="9">
    <source>
        <dbReference type="EMBL" id="MDO7908158.1"/>
    </source>
</evidence>
<dbReference type="SUPFAM" id="SSF50715">
    <property type="entry name" value="Ribosomal protein L25-like"/>
    <property type="match status" value="1"/>
</dbReference>
<dbReference type="GO" id="GO:0005840">
    <property type="term" value="C:ribosome"/>
    <property type="evidence" value="ECO:0007669"/>
    <property type="project" value="UniProtKB-KW"/>
</dbReference>
<comment type="subunit">
    <text evidence="5">Part of the 50S ribosomal subunit; part of the 5S rRNA/L5/L18/L25 subcomplex. Contacts the 5S rRNA. Binds to the 5S rRNA independently of L5 and L18.</text>
</comment>
<organism evidence="9 10">
    <name type="scientific">Paenibacillus lacisoli</name>
    <dbReference type="NCBI Taxonomy" id="3064525"/>
    <lineage>
        <taxon>Bacteria</taxon>
        <taxon>Bacillati</taxon>
        <taxon>Bacillota</taxon>
        <taxon>Bacilli</taxon>
        <taxon>Bacillales</taxon>
        <taxon>Paenibacillaceae</taxon>
        <taxon>Paenibacillus</taxon>
    </lineage>
</organism>
<comment type="function">
    <text evidence="5">This is one of the proteins that binds to the 5S RNA in the ribosome where it forms part of the central protuberance.</text>
</comment>
<proteinExistence type="inferred from homology"/>
<dbReference type="InterPro" id="IPR001021">
    <property type="entry name" value="Ribosomal_bL25_long"/>
</dbReference>
<accession>A0ABT9CKK5</accession>
<evidence type="ECO:0000256" key="4">
    <source>
        <dbReference type="ARBA" id="ARBA00023274"/>
    </source>
</evidence>
<keyword evidence="3 5" id="KW-0689">Ribosomal protein</keyword>
<dbReference type="EMBL" id="JAUQTB010000012">
    <property type="protein sequence ID" value="MDO7908158.1"/>
    <property type="molecule type" value="Genomic_DNA"/>
</dbReference>
<evidence type="ECO:0000259" key="7">
    <source>
        <dbReference type="Pfam" id="PF01386"/>
    </source>
</evidence>
<evidence type="ECO:0000256" key="5">
    <source>
        <dbReference type="HAMAP-Rule" id="MF_01334"/>
    </source>
</evidence>
<dbReference type="InterPro" id="IPR020930">
    <property type="entry name" value="Ribosomal_uL5_bac-type"/>
</dbReference>
<dbReference type="Gene3D" id="2.40.240.10">
    <property type="entry name" value="Ribosomal Protein L25, Chain P"/>
    <property type="match status" value="1"/>
</dbReference>
<dbReference type="HAMAP" id="MF_01334">
    <property type="entry name" value="Ribosomal_bL25_CTC"/>
    <property type="match status" value="1"/>
</dbReference>
<dbReference type="Gene3D" id="2.170.120.20">
    <property type="entry name" value="Ribosomal protein L25, beta domain"/>
    <property type="match status" value="1"/>
</dbReference>
<evidence type="ECO:0000256" key="1">
    <source>
        <dbReference type="ARBA" id="ARBA00022730"/>
    </source>
</evidence>
<name>A0ABT9CKK5_9BACL</name>
<comment type="caution">
    <text evidence="9">The sequence shown here is derived from an EMBL/GenBank/DDBJ whole genome shotgun (WGS) entry which is preliminary data.</text>
</comment>
<dbReference type="PANTHER" id="PTHR33284:SF1">
    <property type="entry name" value="RIBOSOMAL PROTEIN L25_GLN-TRNA SYNTHETASE, ANTI-CODON-BINDING DOMAIN-CONTAINING PROTEIN"/>
    <property type="match status" value="1"/>
</dbReference>
<comment type="similarity">
    <text evidence="5">Belongs to the bacterial ribosomal protein bL25 family. CTC subfamily.</text>
</comment>
<dbReference type="RefSeq" id="WP_305025375.1">
    <property type="nucleotide sequence ID" value="NZ_JAUQTB010000012.1"/>
</dbReference>
<feature type="region of interest" description="Disordered" evidence="6">
    <location>
        <begin position="1"/>
        <end position="20"/>
    </location>
</feature>
<keyword evidence="10" id="KW-1185">Reference proteome</keyword>
<dbReference type="CDD" id="cd00495">
    <property type="entry name" value="Ribosomal_L25_TL5_CTC"/>
    <property type="match status" value="1"/>
</dbReference>
<keyword evidence="4 5" id="KW-0687">Ribonucleoprotein</keyword>